<dbReference type="InterPro" id="IPR021109">
    <property type="entry name" value="Peptidase_aspartic_dom_sf"/>
</dbReference>
<dbReference type="SUPFAM" id="SSF50630">
    <property type="entry name" value="Acid proteases"/>
    <property type="match status" value="1"/>
</dbReference>
<name>A0A8S5QUR9_9CAUD</name>
<evidence type="ECO:0000313" key="1">
    <source>
        <dbReference type="EMBL" id="DAE22396.1"/>
    </source>
</evidence>
<dbReference type="Gene3D" id="2.40.70.10">
    <property type="entry name" value="Acid Proteases"/>
    <property type="match status" value="1"/>
</dbReference>
<proteinExistence type="predicted"/>
<dbReference type="EMBL" id="BK015733">
    <property type="protein sequence ID" value="DAE22396.1"/>
    <property type="molecule type" value="Genomic_DNA"/>
</dbReference>
<dbReference type="CDD" id="cd00303">
    <property type="entry name" value="retropepsin_like"/>
    <property type="match status" value="1"/>
</dbReference>
<organism evidence="1">
    <name type="scientific">CrAss-like virus sp. ctDAq1</name>
    <dbReference type="NCBI Taxonomy" id="2826822"/>
    <lineage>
        <taxon>Viruses</taxon>
        <taxon>Duplodnaviria</taxon>
        <taxon>Heunggongvirae</taxon>
        <taxon>Uroviricota</taxon>
        <taxon>Caudoviricetes</taxon>
        <taxon>Crassvirales</taxon>
    </lineage>
</organism>
<dbReference type="Pfam" id="PF13650">
    <property type="entry name" value="Asp_protease_2"/>
    <property type="match status" value="1"/>
</dbReference>
<reference evidence="1" key="1">
    <citation type="journal article" date="2021" name="Proc. Natl. Acad. Sci. U.S.A.">
        <title>A Catalog of Tens of Thousands of Viruses from Human Metagenomes Reveals Hidden Associations with Chronic Diseases.</title>
        <authorList>
            <person name="Tisza M.J."/>
            <person name="Buck C.B."/>
        </authorList>
    </citation>
    <scope>NUCLEOTIDE SEQUENCE</scope>
    <source>
        <strain evidence="1">CtDAq1</strain>
    </source>
</reference>
<sequence>MGIICLAFLLMALWSVYLITIRTSRDLNRNNENTKEWEFFSFEDYFERTKTPMVIVHLYGKKCRFLLDSGAHQNCLDIQFLYTIKDKLKGKTIAEGDKIQVGNGAIMDSYGMQVRFNIRNMEFNEDFLVSDLKGLREFSNREGLNVTGILGSEFFDKHKWKIDFDKYIVWHKIKKNEICSK</sequence>
<accession>A0A8S5QUR9</accession>
<protein>
    <submittedName>
        <fullName evidence="1">Retropepsin-like protein</fullName>
    </submittedName>
</protein>